<dbReference type="InterPro" id="IPR017900">
    <property type="entry name" value="4Fe4S_Fe_S_CS"/>
</dbReference>
<dbReference type="GO" id="GO:0008616">
    <property type="term" value="P:tRNA queuosine(34) biosynthetic process"/>
    <property type="evidence" value="ECO:0007669"/>
    <property type="project" value="InterPro"/>
</dbReference>
<dbReference type="PROSITE" id="PS51379">
    <property type="entry name" value="4FE4S_FER_2"/>
    <property type="match status" value="1"/>
</dbReference>
<dbReference type="GO" id="GO:0051539">
    <property type="term" value="F:4 iron, 4 sulfur cluster binding"/>
    <property type="evidence" value="ECO:0007669"/>
    <property type="project" value="UniProtKB-KW"/>
</dbReference>
<dbReference type="InterPro" id="IPR017896">
    <property type="entry name" value="4Fe4S_Fe-S-bd"/>
</dbReference>
<evidence type="ECO:0000256" key="1">
    <source>
        <dbReference type="ARBA" id="ARBA00022485"/>
    </source>
</evidence>
<feature type="domain" description="4Fe-4S ferredoxin-type" evidence="2">
    <location>
        <begin position="94"/>
        <end position="123"/>
    </location>
</feature>
<evidence type="ECO:0000259" key="2">
    <source>
        <dbReference type="PROSITE" id="PS51379"/>
    </source>
</evidence>
<dbReference type="EMBL" id="BARU01011688">
    <property type="protein sequence ID" value="GAH32441.1"/>
    <property type="molecule type" value="Genomic_DNA"/>
</dbReference>
<dbReference type="GO" id="GO:0052693">
    <property type="term" value="F:epoxyqueuosine reductase activity"/>
    <property type="evidence" value="ECO:0007669"/>
    <property type="project" value="TreeGrafter"/>
</dbReference>
<feature type="non-terminal residue" evidence="3">
    <location>
        <position position="1"/>
    </location>
</feature>
<protein>
    <recommendedName>
        <fullName evidence="2">4Fe-4S ferredoxin-type domain-containing protein</fullName>
    </recommendedName>
</protein>
<gene>
    <name evidence="3" type="ORF">S03H2_21859</name>
</gene>
<dbReference type="Gene3D" id="3.30.70.20">
    <property type="match status" value="1"/>
</dbReference>
<name>X1EGK1_9ZZZZ</name>
<dbReference type="Pfam" id="PF13484">
    <property type="entry name" value="Fer4_16"/>
    <property type="match status" value="1"/>
</dbReference>
<sequence length="237" mass="27298">NFNLGGEKYDTMIPPNYYDRGVEIEDLKNIIINEIIKKKGYKIEYTRDLHLKLLAVRSGLGKYGRNNICYIDKMGSLFNLYAFFTDFQFDENNWSDIQMMETCENCTICIKNCPTGAIPAPNDENFVINVNNCIPVYNEIKGIVPDWIPSNGHNALMGCMKCQLPCPSNYDALKNTWRFEDISEKETQMIVDGKIDEKLVNSISEKLKMFSPSDADYMIPVIKRNLEFLINKKKAQN</sequence>
<organism evidence="3">
    <name type="scientific">marine sediment metagenome</name>
    <dbReference type="NCBI Taxonomy" id="412755"/>
    <lineage>
        <taxon>unclassified sequences</taxon>
        <taxon>metagenomes</taxon>
        <taxon>ecological metagenomes</taxon>
    </lineage>
</organism>
<keyword evidence="1" id="KW-0411">Iron-sulfur</keyword>
<proteinExistence type="predicted"/>
<keyword evidence="1" id="KW-0004">4Fe-4S</keyword>
<dbReference type="SUPFAM" id="SSF54862">
    <property type="entry name" value="4Fe-4S ferredoxins"/>
    <property type="match status" value="1"/>
</dbReference>
<dbReference type="PANTHER" id="PTHR30002">
    <property type="entry name" value="EPOXYQUEUOSINE REDUCTASE"/>
    <property type="match status" value="1"/>
</dbReference>
<dbReference type="InterPro" id="IPR004453">
    <property type="entry name" value="QueG"/>
</dbReference>
<reference evidence="3" key="1">
    <citation type="journal article" date="2014" name="Front. Microbiol.">
        <title>High frequency of phylogenetically diverse reductive dehalogenase-homologous genes in deep subseafloor sedimentary metagenomes.</title>
        <authorList>
            <person name="Kawai M."/>
            <person name="Futagami T."/>
            <person name="Toyoda A."/>
            <person name="Takaki Y."/>
            <person name="Nishi S."/>
            <person name="Hori S."/>
            <person name="Arai W."/>
            <person name="Tsubouchi T."/>
            <person name="Morono Y."/>
            <person name="Uchiyama I."/>
            <person name="Ito T."/>
            <person name="Fujiyama A."/>
            <person name="Inagaki F."/>
            <person name="Takami H."/>
        </authorList>
    </citation>
    <scope>NUCLEOTIDE SEQUENCE</scope>
    <source>
        <strain evidence="3">Expedition CK06-06</strain>
    </source>
</reference>
<accession>X1EGK1</accession>
<evidence type="ECO:0000313" key="3">
    <source>
        <dbReference type="EMBL" id="GAH32441.1"/>
    </source>
</evidence>
<dbReference type="PROSITE" id="PS00198">
    <property type="entry name" value="4FE4S_FER_1"/>
    <property type="match status" value="1"/>
</dbReference>
<keyword evidence="1" id="KW-0408">Iron</keyword>
<comment type="caution">
    <text evidence="3">The sequence shown here is derived from an EMBL/GenBank/DDBJ whole genome shotgun (WGS) entry which is preliminary data.</text>
</comment>
<dbReference type="PANTHER" id="PTHR30002:SF4">
    <property type="entry name" value="EPOXYQUEUOSINE REDUCTASE"/>
    <property type="match status" value="1"/>
</dbReference>
<keyword evidence="1" id="KW-0479">Metal-binding</keyword>
<dbReference type="AlphaFoldDB" id="X1EGK1"/>